<dbReference type="InterPro" id="IPR046347">
    <property type="entry name" value="bZIP_sf"/>
</dbReference>
<accession>A0A7S2YRH3</accession>
<evidence type="ECO:0000313" key="3">
    <source>
        <dbReference type="EMBL" id="CAD9991276.1"/>
    </source>
</evidence>
<dbReference type="Gene3D" id="1.20.5.170">
    <property type="match status" value="1"/>
</dbReference>
<dbReference type="GO" id="GO:0003700">
    <property type="term" value="F:DNA-binding transcription factor activity"/>
    <property type="evidence" value="ECO:0007669"/>
    <property type="project" value="InterPro"/>
</dbReference>
<dbReference type="SMART" id="SM00338">
    <property type="entry name" value="BRLZ"/>
    <property type="match status" value="1"/>
</dbReference>
<dbReference type="AlphaFoldDB" id="A0A7S2YRH3"/>
<dbReference type="SUPFAM" id="SSF57959">
    <property type="entry name" value="Leucine zipper domain"/>
    <property type="match status" value="1"/>
</dbReference>
<feature type="region of interest" description="Disordered" evidence="1">
    <location>
        <begin position="137"/>
        <end position="175"/>
    </location>
</feature>
<feature type="compositionally biased region" description="Basic and acidic residues" evidence="1">
    <location>
        <begin position="332"/>
        <end position="346"/>
    </location>
</feature>
<dbReference type="PROSITE" id="PS50217">
    <property type="entry name" value="BZIP"/>
    <property type="match status" value="1"/>
</dbReference>
<dbReference type="Pfam" id="PF00170">
    <property type="entry name" value="bZIP_1"/>
    <property type="match status" value="1"/>
</dbReference>
<evidence type="ECO:0000259" key="2">
    <source>
        <dbReference type="PROSITE" id="PS50217"/>
    </source>
</evidence>
<proteinExistence type="predicted"/>
<dbReference type="InterPro" id="IPR004827">
    <property type="entry name" value="bZIP"/>
</dbReference>
<feature type="compositionally biased region" description="Basic and acidic residues" evidence="1">
    <location>
        <begin position="52"/>
        <end position="81"/>
    </location>
</feature>
<name>A0A7S2YRH3_9STRA</name>
<evidence type="ECO:0000256" key="1">
    <source>
        <dbReference type="SAM" id="MobiDB-lite"/>
    </source>
</evidence>
<dbReference type="EMBL" id="HBHT01037659">
    <property type="protein sequence ID" value="CAD9991276.1"/>
    <property type="molecule type" value="Transcribed_RNA"/>
</dbReference>
<reference evidence="3" key="1">
    <citation type="submission" date="2021-01" db="EMBL/GenBank/DDBJ databases">
        <authorList>
            <person name="Corre E."/>
            <person name="Pelletier E."/>
            <person name="Niang G."/>
            <person name="Scheremetjew M."/>
            <person name="Finn R."/>
            <person name="Kale V."/>
            <person name="Holt S."/>
            <person name="Cochrane G."/>
            <person name="Meng A."/>
            <person name="Brown T."/>
            <person name="Cohen L."/>
        </authorList>
    </citation>
    <scope>NUCLEOTIDE SEQUENCE</scope>
    <source>
        <strain evidence="3">CCMP125</strain>
    </source>
</reference>
<sequence length="346" mass="36382">MSTAPVQPNVGEAGAAAALPVRKRKMEDEDAVGVTAEKAAKLEQPAVAQATDEVKPAAQEDPKTKRGREIRLEQNRKAARESRRRKKVMIEELQRSVIFFSRANGTLKQQNDDLTRLMMQAQMQIAAIESHKESAASAPAAAAVPTPAPAKPEEAAKPAAAEAQKMEDNQQKAEQAQANAVATQAVYETKGYPAAAARAAAQAMTGTMESCTTGESPEKAATAAQAGPLTNQPPLPPMQPGATMQAMANFQQAAAAAMQMAMGQMQNVPGVNMSQLAAAPAGTNAQQAYTDTMTALAMQQAAAAAAAGMMQPGMQFLQPLLPHWQQQQAPTEAKEEASSVVNAKKE</sequence>
<dbReference type="PROSITE" id="PS00036">
    <property type="entry name" value="BZIP_BASIC"/>
    <property type="match status" value="1"/>
</dbReference>
<feature type="domain" description="BZIP" evidence="2">
    <location>
        <begin position="65"/>
        <end position="128"/>
    </location>
</feature>
<feature type="region of interest" description="Disordered" evidence="1">
    <location>
        <begin position="1"/>
        <end position="84"/>
    </location>
</feature>
<feature type="region of interest" description="Disordered" evidence="1">
    <location>
        <begin position="324"/>
        <end position="346"/>
    </location>
</feature>
<gene>
    <name evidence="3" type="ORF">APAL1065_LOCUS25295</name>
</gene>
<organism evidence="3">
    <name type="scientific">Entomoneis paludosa</name>
    <dbReference type="NCBI Taxonomy" id="265537"/>
    <lineage>
        <taxon>Eukaryota</taxon>
        <taxon>Sar</taxon>
        <taxon>Stramenopiles</taxon>
        <taxon>Ochrophyta</taxon>
        <taxon>Bacillariophyta</taxon>
        <taxon>Bacillariophyceae</taxon>
        <taxon>Bacillariophycidae</taxon>
        <taxon>Entomoneidaceae</taxon>
        <taxon>Entomoneis</taxon>
    </lineage>
</organism>
<protein>
    <recommendedName>
        <fullName evidence="2">BZIP domain-containing protein</fullName>
    </recommendedName>
</protein>